<reference evidence="1 2" key="1">
    <citation type="submission" date="2019-06" db="EMBL/GenBank/DDBJ databases">
        <title>Desulfobotulus mexicanus sp. nov., a novel sulfate-reducing bacterium isolated from the sediment of an alkaline crater lake in Mexico.</title>
        <authorList>
            <person name="Hirschler-Rea A."/>
        </authorList>
    </citation>
    <scope>NUCLEOTIDE SEQUENCE [LARGE SCALE GENOMIC DNA]</scope>
    <source>
        <strain evidence="1 2">PAR22N</strain>
    </source>
</reference>
<accession>A0A5Q4VHI1</accession>
<proteinExistence type="predicted"/>
<dbReference type="AlphaFoldDB" id="A0A5Q4VHI1"/>
<organism evidence="1 2">
    <name type="scientific">Desulfobotulus mexicanus</name>
    <dbReference type="NCBI Taxonomy" id="2586642"/>
    <lineage>
        <taxon>Bacteria</taxon>
        <taxon>Pseudomonadati</taxon>
        <taxon>Thermodesulfobacteriota</taxon>
        <taxon>Desulfobacteria</taxon>
        <taxon>Desulfobacterales</taxon>
        <taxon>Desulfobacteraceae</taxon>
        <taxon>Desulfobotulus</taxon>
    </lineage>
</organism>
<dbReference type="Proteomes" id="UP000321899">
    <property type="component" value="Unassembled WGS sequence"/>
</dbReference>
<sequence>MTTWSHILISHTAHHKNRQGKIPFSCLQTRKGTFKQFQIQEYGTFLKNISSMFLGQFSLKALTK</sequence>
<dbReference type="EMBL" id="VDMB01000003">
    <property type="protein sequence ID" value="TYT75640.1"/>
    <property type="molecule type" value="Genomic_DNA"/>
</dbReference>
<gene>
    <name evidence="1" type="ORF">FIM25_04165</name>
</gene>
<protein>
    <submittedName>
        <fullName evidence="1">Uncharacterized protein</fullName>
    </submittedName>
</protein>
<comment type="caution">
    <text evidence="1">The sequence shown here is derived from an EMBL/GenBank/DDBJ whole genome shotgun (WGS) entry which is preliminary data.</text>
</comment>
<evidence type="ECO:0000313" key="2">
    <source>
        <dbReference type="Proteomes" id="UP000321899"/>
    </source>
</evidence>
<keyword evidence="2" id="KW-1185">Reference proteome</keyword>
<name>A0A5Q4VHI1_9BACT</name>
<evidence type="ECO:0000313" key="1">
    <source>
        <dbReference type="EMBL" id="TYT75640.1"/>
    </source>
</evidence>